<dbReference type="Proteomes" id="UP001050975">
    <property type="component" value="Unassembled WGS sequence"/>
</dbReference>
<dbReference type="CDD" id="cd03784">
    <property type="entry name" value="GT1_Gtf-like"/>
    <property type="match status" value="1"/>
</dbReference>
<reference evidence="1" key="1">
    <citation type="submission" date="2019-10" db="EMBL/GenBank/DDBJ databases">
        <title>Draft genome sequece of Microseira wollei NIES-4236.</title>
        <authorList>
            <person name="Yamaguchi H."/>
            <person name="Suzuki S."/>
            <person name="Kawachi M."/>
        </authorList>
    </citation>
    <scope>NUCLEOTIDE SEQUENCE</scope>
    <source>
        <strain evidence="1">NIES-4236</strain>
    </source>
</reference>
<comment type="caution">
    <text evidence="1">The sequence shown here is derived from an EMBL/GenBank/DDBJ whole genome shotgun (WGS) entry which is preliminary data.</text>
</comment>
<dbReference type="PANTHER" id="PTHR48050:SF13">
    <property type="entry name" value="STEROL 3-BETA-GLUCOSYLTRANSFERASE UGT80A2"/>
    <property type="match status" value="1"/>
</dbReference>
<dbReference type="EMBL" id="BLAY01000229">
    <property type="protein sequence ID" value="GET43524.1"/>
    <property type="molecule type" value="Genomic_DNA"/>
</dbReference>
<organism evidence="1 2">
    <name type="scientific">Microseira wollei NIES-4236</name>
    <dbReference type="NCBI Taxonomy" id="2530354"/>
    <lineage>
        <taxon>Bacteria</taxon>
        <taxon>Bacillati</taxon>
        <taxon>Cyanobacteriota</taxon>
        <taxon>Cyanophyceae</taxon>
        <taxon>Oscillatoriophycideae</taxon>
        <taxon>Aerosakkonematales</taxon>
        <taxon>Aerosakkonemataceae</taxon>
        <taxon>Microseira</taxon>
    </lineage>
</organism>
<dbReference type="Pfam" id="PF00201">
    <property type="entry name" value="UDPGT"/>
    <property type="match status" value="1"/>
</dbReference>
<dbReference type="Gene3D" id="3.40.50.2000">
    <property type="entry name" value="Glycogen Phosphorylase B"/>
    <property type="match status" value="2"/>
</dbReference>
<dbReference type="AlphaFoldDB" id="A0AAV3WNT2"/>
<protein>
    <submittedName>
        <fullName evidence="1">Glycosyltransferase, MGT family protein</fullName>
    </submittedName>
</protein>
<dbReference type="GO" id="GO:0008194">
    <property type="term" value="F:UDP-glycosyltransferase activity"/>
    <property type="evidence" value="ECO:0007669"/>
    <property type="project" value="InterPro"/>
</dbReference>
<evidence type="ECO:0000313" key="2">
    <source>
        <dbReference type="Proteomes" id="UP001050975"/>
    </source>
</evidence>
<name>A0AAV3WNT2_9CYAN</name>
<proteinExistence type="predicted"/>
<sequence>MNMSKILFLTQPMFGHFNPLFSIALQMQADGHEVEFMVPGRAGVNSNIGTLKNAAAIPTILKKNGIPVELISMPIPLAATFLVATSLAPKLSGYNELEFLMGFLPTGLKYITQQVVGYIERSQPDAIATDFTFLASYLAAEITQIPCAVIYQTGLPFRGKSIPPFGSGLPIREDYATFGGEFVRKEKAVLARLDRQVNRVRRQFGLPDFSAEFWRQPYSQWLNLVTSVEAIEAPRDNLTDNTFFVGPCFSNRSGKTRDFPFEQLRGDRYKIYVSFGTMSNDRPDVLRKIMKALARPEYQVIISAGTAYSKLVRERIPENVLLCSSVPQVDLLPQIDLAIIHGGNNTTNETLAAGKPAIVMPIAGEQGDNASRVEYLGVGLRLNIERFDEQELLAKVQTIQSNPALQERATELKAALDLTNGSATASALIERLAKTQKPVVRSLSVP</sequence>
<dbReference type="InterPro" id="IPR002213">
    <property type="entry name" value="UDP_glucos_trans"/>
</dbReference>
<dbReference type="SUPFAM" id="SSF53756">
    <property type="entry name" value="UDP-Glycosyltransferase/glycogen phosphorylase"/>
    <property type="match status" value="1"/>
</dbReference>
<gene>
    <name evidence="1" type="ORF">MiSe_83490</name>
</gene>
<dbReference type="PANTHER" id="PTHR48050">
    <property type="entry name" value="STEROL 3-BETA-GLUCOSYLTRANSFERASE"/>
    <property type="match status" value="1"/>
</dbReference>
<accession>A0AAV3WNT2</accession>
<evidence type="ECO:0000313" key="1">
    <source>
        <dbReference type="EMBL" id="GET43524.1"/>
    </source>
</evidence>
<keyword evidence="2" id="KW-1185">Reference proteome</keyword>
<dbReference type="GO" id="GO:0017000">
    <property type="term" value="P:antibiotic biosynthetic process"/>
    <property type="evidence" value="ECO:0007669"/>
    <property type="project" value="UniProtKB-ARBA"/>
</dbReference>
<dbReference type="InterPro" id="IPR050426">
    <property type="entry name" value="Glycosyltransferase_28"/>
</dbReference>